<dbReference type="STRING" id="321267.SHM7688_00875"/>
<dbReference type="Pfam" id="PF00583">
    <property type="entry name" value="Acetyltransf_1"/>
    <property type="match status" value="1"/>
</dbReference>
<dbReference type="OrthoDB" id="5997585at2"/>
<evidence type="ECO:0000313" key="2">
    <source>
        <dbReference type="EMBL" id="CUH51438.1"/>
    </source>
</evidence>
<protein>
    <submittedName>
        <fullName evidence="2">Putative phosphinothricin acetyltransferase YwnH</fullName>
        <ecNumber evidence="2">2.3.1.183</ecNumber>
    </submittedName>
</protein>
<dbReference type="RefSeq" id="WP_058238743.1">
    <property type="nucleotide sequence ID" value="NZ_CYPW01000006.1"/>
</dbReference>
<dbReference type="EMBL" id="CYPW01000006">
    <property type="protein sequence ID" value="CUH51438.1"/>
    <property type="molecule type" value="Genomic_DNA"/>
</dbReference>
<dbReference type="EC" id="2.3.1.183" evidence="2"/>
<keyword evidence="3" id="KW-1185">Reference proteome</keyword>
<proteinExistence type="predicted"/>
<evidence type="ECO:0000313" key="3">
    <source>
        <dbReference type="Proteomes" id="UP000054823"/>
    </source>
</evidence>
<keyword evidence="2" id="KW-0808">Transferase</keyword>
<organism evidence="2 3">
    <name type="scientific">Shimia marina</name>
    <dbReference type="NCBI Taxonomy" id="321267"/>
    <lineage>
        <taxon>Bacteria</taxon>
        <taxon>Pseudomonadati</taxon>
        <taxon>Pseudomonadota</taxon>
        <taxon>Alphaproteobacteria</taxon>
        <taxon>Rhodobacterales</taxon>
        <taxon>Roseobacteraceae</taxon>
    </lineage>
</organism>
<name>A0A0P1EM54_9RHOB</name>
<dbReference type="PROSITE" id="PS51186">
    <property type="entry name" value="GNAT"/>
    <property type="match status" value="1"/>
</dbReference>
<dbReference type="SUPFAM" id="SSF55729">
    <property type="entry name" value="Acyl-CoA N-acyltransferases (Nat)"/>
    <property type="match status" value="1"/>
</dbReference>
<dbReference type="InterPro" id="IPR000182">
    <property type="entry name" value="GNAT_dom"/>
</dbReference>
<gene>
    <name evidence="2" type="primary">ywnH</name>
    <name evidence="2" type="ORF">SHM7688_00875</name>
</gene>
<dbReference type="Gene3D" id="3.40.630.30">
    <property type="match status" value="1"/>
</dbReference>
<accession>A0A0P1EM54</accession>
<dbReference type="AlphaFoldDB" id="A0A0P1EM54"/>
<dbReference type="InterPro" id="IPR016181">
    <property type="entry name" value="Acyl_CoA_acyltransferase"/>
</dbReference>
<dbReference type="Proteomes" id="UP000054823">
    <property type="component" value="Unassembled WGS sequence"/>
</dbReference>
<dbReference type="GO" id="GO:0102971">
    <property type="term" value="F:phosphinothricin N-acetyltransferase activity"/>
    <property type="evidence" value="ECO:0007669"/>
    <property type="project" value="UniProtKB-EC"/>
</dbReference>
<keyword evidence="2" id="KW-0012">Acyltransferase</keyword>
<evidence type="ECO:0000259" key="1">
    <source>
        <dbReference type="PROSITE" id="PS51186"/>
    </source>
</evidence>
<feature type="domain" description="N-acetyltransferase" evidence="1">
    <location>
        <begin position="4"/>
        <end position="163"/>
    </location>
</feature>
<sequence>MSHVIVQQGTSADLRQTADLLNDIIEIGGTTALTTPLSREALADWLMADPDRAIWHVAMNHAGDVLGFQWIGPFAGLQAEACEIGTFVKTGRTGLGIGSKLFDATKAAARTMGYSWINAEIRADNAGGLAYYQSRSFETYGRKDGIQLEDGTEVSKILKRYDL</sequence>
<reference evidence="2 3" key="1">
    <citation type="submission" date="2015-09" db="EMBL/GenBank/DDBJ databases">
        <authorList>
            <consortium name="Swine Surveillance"/>
        </authorList>
    </citation>
    <scope>NUCLEOTIDE SEQUENCE [LARGE SCALE GENOMIC DNA]</scope>
    <source>
        <strain evidence="2 3">CECT 7688</strain>
    </source>
</reference>